<dbReference type="Pfam" id="PF13378">
    <property type="entry name" value="MR_MLE_C"/>
    <property type="match status" value="1"/>
</dbReference>
<evidence type="ECO:0000256" key="1">
    <source>
        <dbReference type="ARBA" id="ARBA00023239"/>
    </source>
</evidence>
<dbReference type="SFLD" id="SFLDS00001">
    <property type="entry name" value="Enolase"/>
    <property type="match status" value="1"/>
</dbReference>
<dbReference type="InterPro" id="IPR018110">
    <property type="entry name" value="Mandel_Rmase/mucon_lact_enz_CS"/>
</dbReference>
<dbReference type="PANTHER" id="PTHR48080">
    <property type="entry name" value="D-GALACTONATE DEHYDRATASE-RELATED"/>
    <property type="match status" value="1"/>
</dbReference>
<dbReference type="Gene3D" id="3.20.20.120">
    <property type="entry name" value="Enolase-like C-terminal domain"/>
    <property type="match status" value="1"/>
</dbReference>
<evidence type="ECO:0000259" key="2">
    <source>
        <dbReference type="SMART" id="SM00922"/>
    </source>
</evidence>
<dbReference type="InterPro" id="IPR013342">
    <property type="entry name" value="Mandelate_racemase_C"/>
</dbReference>
<sequence length="416" mass="43609">MKIRSLTTAVVEANFDWTIVRIETEDGHVGWGECFFAPGLTRIVEQMADLVVGDDARQIGAVVARLRAAASGAGSVGGIIHNALSGIDGALWDLNARAIGVPLWRMLGGRVQDSVRVYADCHGGAGLMGLGPMLDIRTPRWAGADEVATGEVGRSLFDPGAETEPVDLALLARRASEAVAKGFDALKFDLDVPGLVPVRAGSRTMPVGGASLARDMVAAIREGAGPDTELAFDLHWRYDFGSAMRIARALADLPVLWLEDPLPPENVSGLIALAGASGVPLGGGENLVGYRSFEPLLEAGSLSVLTPDLGKVGGVAEARRIAEAAQSRGLGIAPHNIAGPIGTAFAAQVSATWPNLVALEYHAQDVPFFEELVAAPLIVNGSIEMTEEPGIGVVPDLDVVRRWAKPGETVFGEEPR</sequence>
<dbReference type="Gene3D" id="3.30.390.10">
    <property type="entry name" value="Enolase-like, N-terminal domain"/>
    <property type="match status" value="1"/>
</dbReference>
<evidence type="ECO:0000313" key="3">
    <source>
        <dbReference type="EMBL" id="MEQ3552727.1"/>
    </source>
</evidence>
<dbReference type="CDD" id="cd03316">
    <property type="entry name" value="MR_like"/>
    <property type="match status" value="1"/>
</dbReference>
<keyword evidence="1" id="KW-0456">Lyase</keyword>
<dbReference type="SMART" id="SM00922">
    <property type="entry name" value="MR_MLE"/>
    <property type="match status" value="1"/>
</dbReference>
<keyword evidence="4" id="KW-1185">Reference proteome</keyword>
<comment type="caution">
    <text evidence="3">The sequence shown here is derived from an EMBL/GenBank/DDBJ whole genome shotgun (WGS) entry which is preliminary data.</text>
</comment>
<dbReference type="InterPro" id="IPR034593">
    <property type="entry name" value="DgoD-like"/>
</dbReference>
<dbReference type="SFLD" id="SFLDG00179">
    <property type="entry name" value="mandelate_racemase"/>
    <property type="match status" value="1"/>
</dbReference>
<dbReference type="Proteomes" id="UP001494902">
    <property type="component" value="Unassembled WGS sequence"/>
</dbReference>
<proteinExistence type="predicted"/>
<feature type="domain" description="Mandelate racemase/muconate lactonizing enzyme C-terminal" evidence="2">
    <location>
        <begin position="168"/>
        <end position="280"/>
    </location>
</feature>
<name>A0ABV1KGK5_9PSEU</name>
<evidence type="ECO:0000313" key="4">
    <source>
        <dbReference type="Proteomes" id="UP001494902"/>
    </source>
</evidence>
<dbReference type="EMBL" id="JBEDNQ010000008">
    <property type="protein sequence ID" value="MEQ3552727.1"/>
    <property type="molecule type" value="Genomic_DNA"/>
</dbReference>
<dbReference type="Pfam" id="PF02746">
    <property type="entry name" value="MR_MLE_N"/>
    <property type="match status" value="1"/>
</dbReference>
<protein>
    <submittedName>
        <fullName evidence="3">Mandelate racemase/muconate lactonizing enzyme family protein</fullName>
    </submittedName>
</protein>
<accession>A0ABV1KGK5</accession>
<dbReference type="RefSeq" id="WP_349299797.1">
    <property type="nucleotide sequence ID" value="NZ_JBEDNQ010000008.1"/>
</dbReference>
<dbReference type="SUPFAM" id="SSF54826">
    <property type="entry name" value="Enolase N-terminal domain-like"/>
    <property type="match status" value="1"/>
</dbReference>
<reference evidence="3 4" key="1">
    <citation type="submission" date="2024-03" db="EMBL/GenBank/DDBJ databases">
        <title>Draft genome sequence of Pseudonocardia nematodicida JCM 31783.</title>
        <authorList>
            <person name="Butdee W."/>
            <person name="Duangmal K."/>
        </authorList>
    </citation>
    <scope>NUCLEOTIDE SEQUENCE [LARGE SCALE GENOMIC DNA]</scope>
    <source>
        <strain evidence="3 4">JCM 31783</strain>
    </source>
</reference>
<dbReference type="InterPro" id="IPR029017">
    <property type="entry name" value="Enolase-like_N"/>
</dbReference>
<dbReference type="PROSITE" id="PS00909">
    <property type="entry name" value="MR_MLE_2"/>
    <property type="match status" value="1"/>
</dbReference>
<dbReference type="InterPro" id="IPR029065">
    <property type="entry name" value="Enolase_C-like"/>
</dbReference>
<dbReference type="InterPro" id="IPR036849">
    <property type="entry name" value="Enolase-like_C_sf"/>
</dbReference>
<dbReference type="InterPro" id="IPR013341">
    <property type="entry name" value="Mandelate_racemase_N_dom"/>
</dbReference>
<dbReference type="PANTHER" id="PTHR48080:SF2">
    <property type="entry name" value="D-GALACTONATE DEHYDRATASE"/>
    <property type="match status" value="1"/>
</dbReference>
<gene>
    <name evidence="3" type="ORF">WIS52_19835</name>
</gene>
<dbReference type="SUPFAM" id="SSF51604">
    <property type="entry name" value="Enolase C-terminal domain-like"/>
    <property type="match status" value="1"/>
</dbReference>
<organism evidence="3 4">
    <name type="scientific">Pseudonocardia nematodicida</name>
    <dbReference type="NCBI Taxonomy" id="1206997"/>
    <lineage>
        <taxon>Bacteria</taxon>
        <taxon>Bacillati</taxon>
        <taxon>Actinomycetota</taxon>
        <taxon>Actinomycetes</taxon>
        <taxon>Pseudonocardiales</taxon>
        <taxon>Pseudonocardiaceae</taxon>
        <taxon>Pseudonocardia</taxon>
    </lineage>
</organism>